<proteinExistence type="predicted"/>
<dbReference type="EMBL" id="SWLB01000005">
    <property type="protein sequence ID" value="KAF3338620.1"/>
    <property type="molecule type" value="Genomic_DNA"/>
</dbReference>
<dbReference type="Proteomes" id="UP000623129">
    <property type="component" value="Unassembled WGS sequence"/>
</dbReference>
<gene>
    <name evidence="1" type="ORF">FCM35_KLT17457</name>
</gene>
<protein>
    <submittedName>
        <fullName evidence="1">Uncharacterized protein</fullName>
    </submittedName>
</protein>
<evidence type="ECO:0000313" key="1">
    <source>
        <dbReference type="EMBL" id="KAF3338620.1"/>
    </source>
</evidence>
<accession>A0A833R5C9</accession>
<evidence type="ECO:0000313" key="2">
    <source>
        <dbReference type="Proteomes" id="UP000623129"/>
    </source>
</evidence>
<reference evidence="1" key="1">
    <citation type="submission" date="2020-01" db="EMBL/GenBank/DDBJ databases">
        <title>Genome sequence of Kobresia littledalei, the first chromosome-level genome in the family Cyperaceae.</title>
        <authorList>
            <person name="Qu G."/>
        </authorList>
    </citation>
    <scope>NUCLEOTIDE SEQUENCE</scope>
    <source>
        <strain evidence="1">C.B.Clarke</strain>
        <tissue evidence="1">Leaf</tissue>
    </source>
</reference>
<name>A0A833R5C9_9POAL</name>
<dbReference type="OrthoDB" id="696485at2759"/>
<dbReference type="AlphaFoldDB" id="A0A833R5C9"/>
<keyword evidence="2" id="KW-1185">Reference proteome</keyword>
<comment type="caution">
    <text evidence="1">The sequence shown here is derived from an EMBL/GenBank/DDBJ whole genome shotgun (WGS) entry which is preliminary data.</text>
</comment>
<sequence>MFIGMCIVSGLLIETALHLLFLCPYATVVWRRVSQGHVCNLMEPGGTLQYVWCNSWNLVKAQGVMGKKKWKAIFLCVCWHVWKQRNCVVFGGNILELVALANRILGEVKLWRKYC</sequence>
<organism evidence="1 2">
    <name type="scientific">Carex littledalei</name>
    <dbReference type="NCBI Taxonomy" id="544730"/>
    <lineage>
        <taxon>Eukaryota</taxon>
        <taxon>Viridiplantae</taxon>
        <taxon>Streptophyta</taxon>
        <taxon>Embryophyta</taxon>
        <taxon>Tracheophyta</taxon>
        <taxon>Spermatophyta</taxon>
        <taxon>Magnoliopsida</taxon>
        <taxon>Liliopsida</taxon>
        <taxon>Poales</taxon>
        <taxon>Cyperaceae</taxon>
        <taxon>Cyperoideae</taxon>
        <taxon>Cariceae</taxon>
        <taxon>Carex</taxon>
        <taxon>Carex subgen. Euthyceras</taxon>
    </lineage>
</organism>